<name>A0A6I6GF77_9BACT</name>
<keyword evidence="1" id="KW-0732">Signal</keyword>
<sequence length="1440" mass="154053">MRLLLLLSVLMVRFSAIAQSNFSSTNFRVGQSTYTDISSTGTAIAMTNNEAGVSTAPQNIGFNFQFNDSVFTQFRIHADGILRLGTEAPAAATNISVSPANSHAAVFTSTADSFQYVILPFFTNLVAAGSPAFHVQTSGVAPNRVCTIQWKNLRDADNSNGAVLHQFTQLEFQVKLYEGSNDIEFVYGSFIPSANTLSTRNAAVGIKAGSNSFAANYKGVNTAPFSAMVSFNQRNNARLANGVLFRRDVPPANGFTQRFFGRIVNDISVANLYADSVSQVTNQSGNRIETLVKNEGTAAASNIVVSLQISGSNTHTASVNITSLAAGATQLVSFPAFSTSNPGMQQIQVSVTADADDRTSNNMLAASQKISAGHQQTPNLNNAGFGIGFNGGTGFMATKIYGTGTRKIRQIRIPFNTYRNIVNMRVYEDGGAGGSPSSSALISSSNFFTTNENSIIISFTNAAASVTGDYYIAVQQTSTSNMGWRSTAAPPIRTNRLYTSSTGASWAAQVDTLPWQQMVEVYEETTGPDVGIEYLTAPGCNYSNAADVTVTLRNFSNTTIDFAATPVTISGNVRNPQQTESPFSLTKNTGTLAAGASEQITVLSNYDFTKRGYHLFSAKTTLPGDVENGNDSLRFFLGNHVPVTGSITDSVCPLTPITLTGPAYLANLQWTLNGTPSFGTTLNVSPIQTTTVYVQGTDYRGCVLQDSVVLLVKKDYGAAAKPVILFGDTLLSHRNAFKDTLRVTKLAGHSIRWLGGFGTVSADSSLLLTQVAGLQNAKVSVAYIRDSDGCGTLGDTLTYRYATGLLHNTNDTQVVCDTSYYDAGGSTGITGNSITKVFTPATAGKKVKFTLYNTDLADFASIMVYDGSSTSSPRITAIDGSKNGNTVMEFIASNETGALTVQFTRGTFNTSGWWAGLTCHTPEVYRSVQNGLWTAANTWEKKIPGGNFVPATRAPFKGDDSILVRHEVLLNESVQTDQLIIEPTGHLRFESPTSNFISMNLFKTNEQPPIEVKGKLSTNAPTQIFGADKMIVTGELANEGKIDLDSVMMVGTSLQTLGKSGGGAGIIKLLHLNNAAGVQVAGTQNVLSIRFVQGLLNTTAQAYIDVTGTVFDARDASHINGPAGVTIFGSGDRFYPIGSNGQYRPVTITNSNTNSFDNSETIVVEAKAGGPAARTLPAGISNVSQVRHYRITRIGNNGSEYQVTLPYGSDDGVNEPSNLTILKDDGGSNWIDIGGTATGATPGSITSNSFNNFSDFVLANKTGGTNPLPVTWVNFSATALQKDVQLKWQTANESDCKKYIIERSNNGNQFIAIEEVVCNNNNSSTYKYTDVQPGHGTWYYRIRQQDTDGSFTYTAVRKVNLQHVATIKLYPNPANNVLRINQLQGKANIVVYDAAGQQIAQYLATGSSIDISVAHLSNGHYTIHIVQPTGNTQHKLIISH</sequence>
<organism evidence="4 5">
    <name type="scientific">Phnomibacter ginsenosidimutans</name>
    <dbReference type="NCBI Taxonomy" id="2676868"/>
    <lineage>
        <taxon>Bacteria</taxon>
        <taxon>Pseudomonadati</taxon>
        <taxon>Bacteroidota</taxon>
        <taxon>Chitinophagia</taxon>
        <taxon>Chitinophagales</taxon>
        <taxon>Chitinophagaceae</taxon>
        <taxon>Phnomibacter</taxon>
    </lineage>
</organism>
<reference evidence="4 5" key="1">
    <citation type="submission" date="2019-11" db="EMBL/GenBank/DDBJ databases">
        <authorList>
            <person name="Im W.T."/>
        </authorList>
    </citation>
    <scope>NUCLEOTIDE SEQUENCE [LARGE SCALE GENOMIC DNA]</scope>
    <source>
        <strain evidence="4 5">SB-02</strain>
    </source>
</reference>
<feature type="chain" id="PRO_5026060501" evidence="1">
    <location>
        <begin position="19"/>
        <end position="1440"/>
    </location>
</feature>
<dbReference type="InterPro" id="IPR013783">
    <property type="entry name" value="Ig-like_fold"/>
</dbReference>
<dbReference type="NCBIfam" id="TIGR04183">
    <property type="entry name" value="Por_Secre_tail"/>
    <property type="match status" value="1"/>
</dbReference>
<dbReference type="RefSeq" id="WP_157479433.1">
    <property type="nucleotide sequence ID" value="NZ_CP046566.1"/>
</dbReference>
<evidence type="ECO:0000259" key="3">
    <source>
        <dbReference type="Pfam" id="PF18962"/>
    </source>
</evidence>
<gene>
    <name evidence="4" type="ORF">GLV81_14070</name>
</gene>
<dbReference type="Pfam" id="PF18962">
    <property type="entry name" value="Por_Secre_tail"/>
    <property type="match status" value="1"/>
</dbReference>
<evidence type="ECO:0000313" key="5">
    <source>
        <dbReference type="Proteomes" id="UP000426027"/>
    </source>
</evidence>
<dbReference type="Proteomes" id="UP000426027">
    <property type="component" value="Chromosome"/>
</dbReference>
<evidence type="ECO:0000256" key="1">
    <source>
        <dbReference type="SAM" id="SignalP"/>
    </source>
</evidence>
<keyword evidence="5" id="KW-1185">Reference proteome</keyword>
<dbReference type="InterPro" id="IPR011635">
    <property type="entry name" value="CARDB"/>
</dbReference>
<feature type="domain" description="Secretion system C-terminal sorting" evidence="3">
    <location>
        <begin position="1369"/>
        <end position="1438"/>
    </location>
</feature>
<dbReference type="Gene3D" id="2.60.40.10">
    <property type="entry name" value="Immunoglobulins"/>
    <property type="match status" value="3"/>
</dbReference>
<feature type="signal peptide" evidence="1">
    <location>
        <begin position="1"/>
        <end position="18"/>
    </location>
</feature>
<dbReference type="EMBL" id="CP046566">
    <property type="protein sequence ID" value="QGW29080.1"/>
    <property type="molecule type" value="Genomic_DNA"/>
</dbReference>
<dbReference type="KEGG" id="fls:GLV81_14070"/>
<dbReference type="Pfam" id="PF07705">
    <property type="entry name" value="CARDB"/>
    <property type="match status" value="1"/>
</dbReference>
<protein>
    <submittedName>
        <fullName evidence="4">T9SS type A sorting domain-containing protein</fullName>
    </submittedName>
</protein>
<accession>A0A6I6GF77</accession>
<feature type="domain" description="CARDB" evidence="2">
    <location>
        <begin position="276"/>
        <end position="356"/>
    </location>
</feature>
<evidence type="ECO:0000259" key="2">
    <source>
        <dbReference type="Pfam" id="PF07705"/>
    </source>
</evidence>
<dbReference type="InterPro" id="IPR026444">
    <property type="entry name" value="Secre_tail"/>
</dbReference>
<proteinExistence type="predicted"/>
<evidence type="ECO:0000313" key="4">
    <source>
        <dbReference type="EMBL" id="QGW29080.1"/>
    </source>
</evidence>